<dbReference type="InterPro" id="IPR029058">
    <property type="entry name" value="AB_hydrolase_fold"/>
</dbReference>
<organism evidence="1 2">
    <name type="scientific">Caldimonas caldifontis</name>
    <dbReference type="NCBI Taxonomy" id="1452508"/>
    <lineage>
        <taxon>Bacteria</taxon>
        <taxon>Pseudomonadati</taxon>
        <taxon>Pseudomonadota</taxon>
        <taxon>Betaproteobacteria</taxon>
        <taxon>Burkholderiales</taxon>
        <taxon>Sphaerotilaceae</taxon>
        <taxon>Caldimonas</taxon>
    </lineage>
</organism>
<accession>A0A2S5SZ62</accession>
<comment type="caution">
    <text evidence="1">The sequence shown here is derived from an EMBL/GenBank/DDBJ whole genome shotgun (WGS) entry which is preliminary data.</text>
</comment>
<dbReference type="EMBL" id="PSNX01000001">
    <property type="protein sequence ID" value="PPE68041.1"/>
    <property type="molecule type" value="Genomic_DNA"/>
</dbReference>
<reference evidence="1 2" key="1">
    <citation type="submission" date="2018-02" db="EMBL/GenBank/DDBJ databases">
        <title>Reclassifiation of [Polyangium] brachysporum DSM 7029 as Guopingzhaonella breviflexa gen. nov., sp. nov., a member of the family Comamonadaceae.</title>
        <authorList>
            <person name="Tang B."/>
        </authorList>
    </citation>
    <scope>NUCLEOTIDE SEQUENCE [LARGE SCALE GENOMIC DNA]</scope>
    <source>
        <strain evidence="1 2">BCRC 80649</strain>
    </source>
</reference>
<proteinExistence type="predicted"/>
<dbReference type="AlphaFoldDB" id="A0A2S5SZ62"/>
<evidence type="ECO:0000313" key="1">
    <source>
        <dbReference type="EMBL" id="PPE68041.1"/>
    </source>
</evidence>
<dbReference type="RefSeq" id="WP_104300005.1">
    <property type="nucleotide sequence ID" value="NZ_PSNX01000001.1"/>
</dbReference>
<evidence type="ECO:0008006" key="3">
    <source>
        <dbReference type="Google" id="ProtNLM"/>
    </source>
</evidence>
<protein>
    <recommendedName>
        <fullName evidence="3">Alpha/beta hydrolase</fullName>
    </recommendedName>
</protein>
<sequence>MSEVHLQLSIDDQDDRPTRRRKPLIERVEGRITAIDVLDRFRTLRQVWYSDELAPFVEGIERQLVEEARLSEACDGLPGCDHPDLCSSSACVKPSADPTTRRLHLWHPEVWWLSPLVRRRDTPLNMRVPLADCEQALAQAFAEHLPEAWRKQHVKVQLEVETHIYWGGCGLLDPDGDGPQIWSPCSFRGDGVGASDNLLEFKRGRPRWLVPTNEAQAPLIRRTLRPGVGLLVAVPVVSFELQEGATGWLMRQARRALRWFGWKQPMVDRDPTFEGRLRTDEAWWSQALGLPPLADADLARHVKQGARLAPASRPAAVHQPGADADAVLSHVLLLHGGLTSARSGWSAWLARDAAEASTRPGPWEGLPLLDAQRVWRFEHDTFLRVDRNINQLIDQLERQVIGRAERGTLVLLAHSRGGNVARFALPRLRKRWPHWDFHALTAGSPHLGTKVFRQIGRRWAGLSMLVGAFRDVASGVLDKQQMTELLILERALAYDIPPGFQDVEPAGVARMAKGQPLPEELTAWGSEWAPPRGRPVEDRVWHRVIEDFAGLEADGDGIVPLHSSKPEGLPRAHDASPVFHTGYFAHPPTVAQIRQALEQHLLRVA</sequence>
<evidence type="ECO:0000313" key="2">
    <source>
        <dbReference type="Proteomes" id="UP000238605"/>
    </source>
</evidence>
<gene>
    <name evidence="1" type="ORF">C1704_00750</name>
</gene>
<keyword evidence="2" id="KW-1185">Reference proteome</keyword>
<name>A0A2S5SZ62_9BURK</name>
<dbReference type="Proteomes" id="UP000238605">
    <property type="component" value="Unassembled WGS sequence"/>
</dbReference>
<dbReference type="Gene3D" id="3.40.50.1820">
    <property type="entry name" value="alpha/beta hydrolase"/>
    <property type="match status" value="1"/>
</dbReference>
<dbReference type="SUPFAM" id="SSF53474">
    <property type="entry name" value="alpha/beta-Hydrolases"/>
    <property type="match status" value="1"/>
</dbReference>
<dbReference type="OrthoDB" id="8913127at2"/>